<evidence type="ECO:0000256" key="1">
    <source>
        <dbReference type="SAM" id="MobiDB-lite"/>
    </source>
</evidence>
<dbReference type="Proteomes" id="UP001319861">
    <property type="component" value="Chromosome"/>
</dbReference>
<feature type="region of interest" description="Disordered" evidence="1">
    <location>
        <begin position="32"/>
        <end position="103"/>
    </location>
</feature>
<name>A0ABM7PY55_SINCY</name>
<accession>A0ABM7PY55</accession>
<feature type="chain" id="PRO_5047282010" description="DUF3558 domain-containing protein" evidence="2">
    <location>
        <begin position="26"/>
        <end position="255"/>
    </location>
</feature>
<keyword evidence="2" id="KW-0732">Signal</keyword>
<dbReference type="EMBL" id="AP024525">
    <property type="protein sequence ID" value="BCT77239.1"/>
    <property type="molecule type" value="Genomic_DNA"/>
</dbReference>
<evidence type="ECO:0000313" key="4">
    <source>
        <dbReference type="Proteomes" id="UP001319861"/>
    </source>
</evidence>
<feature type="compositionally biased region" description="Polar residues" evidence="1">
    <location>
        <begin position="59"/>
        <end position="71"/>
    </location>
</feature>
<evidence type="ECO:0000313" key="3">
    <source>
        <dbReference type="EMBL" id="BCT77239.1"/>
    </source>
</evidence>
<keyword evidence="4" id="KW-1185">Reference proteome</keyword>
<dbReference type="PROSITE" id="PS51257">
    <property type="entry name" value="PROKAR_LIPOPROTEIN"/>
    <property type="match status" value="1"/>
</dbReference>
<protein>
    <recommendedName>
        <fullName evidence="5">DUF3558 domain-containing protein</fullName>
    </recommendedName>
</protein>
<evidence type="ECO:0000256" key="2">
    <source>
        <dbReference type="SAM" id="SignalP"/>
    </source>
</evidence>
<sequence length="255" mass="24642">MPAYVRPYRRLSPAAGLAALALALAACTPSAPSGAPASGAASATASATESPAPGSGAPTTTGAVPSSSDTAAGQDVAAGAPGSDRATFSAAPPEQRAASAPDAGACSMLREDAVRAALGSTAPATLTPSAGDDEPISGYAGAVQRSCTMKLGPEPRHTVSVVVAQFADAASAHAYGVVPQGLTATPVAGVGESAAFGQTTTLALASTTYYLYVGRGAQVVSYRLGQVVDSSGKVQGLDAAAAREALVRLAGAAGL</sequence>
<reference evidence="3 4" key="1">
    <citation type="journal article" date="2021" name="J. Biosci. Bioeng.">
        <title>Identification and characterization of a chc gene cluster responsible for the aromatization pathway of cyclohexanecarboxylate degradation in Sinomonas cyclohexanicum ATCC 51369.</title>
        <authorList>
            <person name="Yamamoto T."/>
            <person name="Hasegawa Y."/>
            <person name="Lau P.C.K."/>
            <person name="Iwaki H."/>
        </authorList>
    </citation>
    <scope>NUCLEOTIDE SEQUENCE [LARGE SCALE GENOMIC DNA]</scope>
    <source>
        <strain evidence="3 4">ATCC 51369</strain>
    </source>
</reference>
<gene>
    <name evidence="3" type="ORF">SCMU_30810</name>
</gene>
<feature type="compositionally biased region" description="Low complexity" evidence="1">
    <location>
        <begin position="32"/>
        <end position="58"/>
    </location>
</feature>
<organism evidence="3 4">
    <name type="scientific">Sinomonas cyclohexanicum</name>
    <name type="common">Corynebacterium cyclohexanicum</name>
    <dbReference type="NCBI Taxonomy" id="322009"/>
    <lineage>
        <taxon>Bacteria</taxon>
        <taxon>Bacillati</taxon>
        <taxon>Actinomycetota</taxon>
        <taxon>Actinomycetes</taxon>
        <taxon>Micrococcales</taxon>
        <taxon>Micrococcaceae</taxon>
        <taxon>Sinomonas</taxon>
    </lineage>
</organism>
<evidence type="ECO:0008006" key="5">
    <source>
        <dbReference type="Google" id="ProtNLM"/>
    </source>
</evidence>
<proteinExistence type="predicted"/>
<feature type="signal peptide" evidence="2">
    <location>
        <begin position="1"/>
        <end position="25"/>
    </location>
</feature>